<organism evidence="2 3">
    <name type="scientific">Candidatus Fusobacterium pullicola</name>
    <dbReference type="NCBI Taxonomy" id="2838601"/>
    <lineage>
        <taxon>Bacteria</taxon>
        <taxon>Fusobacteriati</taxon>
        <taxon>Fusobacteriota</taxon>
        <taxon>Fusobacteriia</taxon>
        <taxon>Fusobacteriales</taxon>
        <taxon>Fusobacteriaceae</taxon>
        <taxon>Fusobacterium</taxon>
    </lineage>
</organism>
<proteinExistence type="predicted"/>
<keyword evidence="1" id="KW-0812">Transmembrane</keyword>
<reference evidence="2" key="1">
    <citation type="journal article" date="2021" name="PeerJ">
        <title>Extensive microbial diversity within the chicken gut microbiome revealed by metagenomics and culture.</title>
        <authorList>
            <person name="Gilroy R."/>
            <person name="Ravi A."/>
            <person name="Getino M."/>
            <person name="Pursley I."/>
            <person name="Horton D.L."/>
            <person name="Alikhan N.F."/>
            <person name="Baker D."/>
            <person name="Gharbi K."/>
            <person name="Hall N."/>
            <person name="Watson M."/>
            <person name="Adriaenssens E.M."/>
            <person name="Foster-Nyarko E."/>
            <person name="Jarju S."/>
            <person name="Secka A."/>
            <person name="Antonio M."/>
            <person name="Oren A."/>
            <person name="Chaudhuri R.R."/>
            <person name="La Ragione R."/>
            <person name="Hildebrand F."/>
            <person name="Pallen M.J."/>
        </authorList>
    </citation>
    <scope>NUCLEOTIDE SEQUENCE</scope>
    <source>
        <strain evidence="2">A6-441</strain>
    </source>
</reference>
<accession>A0A9E2NXT7</accession>
<comment type="caution">
    <text evidence="2">The sequence shown here is derived from an EMBL/GenBank/DDBJ whole genome shotgun (WGS) entry which is preliminary data.</text>
</comment>
<gene>
    <name evidence="2" type="ORF">IAA47_08855</name>
</gene>
<keyword evidence="1" id="KW-0472">Membrane</keyword>
<evidence type="ECO:0000313" key="2">
    <source>
        <dbReference type="EMBL" id="MBU3843070.1"/>
    </source>
</evidence>
<reference evidence="2" key="2">
    <citation type="submission" date="2021-04" db="EMBL/GenBank/DDBJ databases">
        <authorList>
            <person name="Gilroy R."/>
        </authorList>
    </citation>
    <scope>NUCLEOTIDE SEQUENCE</scope>
    <source>
        <strain evidence="2">A6-441</strain>
    </source>
</reference>
<feature type="transmembrane region" description="Helical" evidence="1">
    <location>
        <begin position="12"/>
        <end position="30"/>
    </location>
</feature>
<dbReference type="Proteomes" id="UP000724657">
    <property type="component" value="Unassembled WGS sequence"/>
</dbReference>
<dbReference type="AlphaFoldDB" id="A0A9E2NXT7"/>
<keyword evidence="1" id="KW-1133">Transmembrane helix</keyword>
<evidence type="ECO:0000256" key="1">
    <source>
        <dbReference type="SAM" id="Phobius"/>
    </source>
</evidence>
<sequence>MWEKIKDNALSTIVTVLITGVVSIMGSSLANKNKTLEEFGEVKNQIAKNFDSLNARLDTELKLIDLKNKMQDEKIAELERKVALSATQEQMLNLSQQQKETTDRIEKKLDVVYEKLIYK</sequence>
<evidence type="ECO:0000313" key="3">
    <source>
        <dbReference type="Proteomes" id="UP000724657"/>
    </source>
</evidence>
<dbReference type="EMBL" id="JAHLFN010000076">
    <property type="protein sequence ID" value="MBU3843070.1"/>
    <property type="molecule type" value="Genomic_DNA"/>
</dbReference>
<protein>
    <submittedName>
        <fullName evidence="2">Uncharacterized protein</fullName>
    </submittedName>
</protein>
<name>A0A9E2NXT7_9FUSO</name>